<protein>
    <recommendedName>
        <fullName evidence="3">Major capsid protein E</fullName>
    </recommendedName>
</protein>
<name>A0A1S7DQF3_RIEAN</name>
<evidence type="ECO:0000313" key="2">
    <source>
        <dbReference type="Proteomes" id="UP000189883"/>
    </source>
</evidence>
<dbReference type="InterPro" id="IPR005564">
    <property type="entry name" value="Major_capsid_GpE"/>
</dbReference>
<dbReference type="Proteomes" id="UP000189883">
    <property type="component" value="Chromosome"/>
</dbReference>
<gene>
    <name evidence="1" type="ORF">AB406_0383</name>
</gene>
<accession>A0A1S7DQF3</accession>
<organism evidence="1 2">
    <name type="scientific">Riemerella anatipestifer</name>
    <name type="common">Moraxella anatipestifer</name>
    <dbReference type="NCBI Taxonomy" id="34085"/>
    <lineage>
        <taxon>Bacteria</taxon>
        <taxon>Pseudomonadati</taxon>
        <taxon>Bacteroidota</taxon>
        <taxon>Flavobacteriia</taxon>
        <taxon>Flavobacteriales</taxon>
        <taxon>Weeksellaceae</taxon>
        <taxon>Riemerella</taxon>
    </lineage>
</organism>
<proteinExistence type="predicted"/>
<dbReference type="RefSeq" id="WP_079206560.1">
    <property type="nucleotide sequence ID" value="NZ_CP011859.1"/>
</dbReference>
<dbReference type="AlphaFoldDB" id="A0A1S7DQF3"/>
<evidence type="ECO:0008006" key="3">
    <source>
        <dbReference type="Google" id="ProtNLM"/>
    </source>
</evidence>
<reference evidence="1 2" key="1">
    <citation type="submission" date="2015-06" db="EMBL/GenBank/DDBJ databases">
        <title>R. anatipestifer strain HXb2 is the most virulent strain so far, and the genome sequence would help us uncover the pathogenesis.</title>
        <authorList>
            <person name="Hu Q."/>
            <person name="Qi J."/>
            <person name="Bo H."/>
            <person name="Liu G."/>
            <person name="Tao M."/>
            <person name="Ding Y."/>
            <person name="Xue Y."/>
        </authorList>
    </citation>
    <scope>NUCLEOTIDE SEQUENCE [LARGE SCALE GENOMIC DNA]</scope>
    <source>
        <strain evidence="1 2">HXb2</strain>
    </source>
</reference>
<dbReference type="EMBL" id="CP011859">
    <property type="protein sequence ID" value="AQY21342.1"/>
    <property type="molecule type" value="Genomic_DNA"/>
</dbReference>
<dbReference type="Pfam" id="PF03864">
    <property type="entry name" value="Phage_cap_E"/>
    <property type="match status" value="1"/>
</dbReference>
<evidence type="ECO:0000313" key="1">
    <source>
        <dbReference type="EMBL" id="AQY21342.1"/>
    </source>
</evidence>
<sequence>MAELSVFGGYAENMQILIDTRLEKFNQPWYTKYFEWDTPQISLDYTSVLGSAVINAVATVVARDSETPLATREALAKLTGEIPAIKRMIPLNENQYRHYMSLLNMPGVKDQQKKMQALKLIWDDVKKVVDSIHNRIDFLALQAISTGKIDINVDNNPDGIIVPDIDLLMPDENKTTVSTSWSDASNATPIQDIQNVVNKANSDFAKILISKNKMNEMMKSKEVKDTLAAFYGLTKAASSAETAPLTFNRLNKYMEESELPVFEIVDKKVSIEKNGVPTITSPFESKNLSFIPDGKLGVIKNALAVEEMNPVENIKYASAGRVLVSKWKQNEPFREFTKAECNAWPVIESINSIHLLTTEA</sequence>